<evidence type="ECO:0000256" key="1">
    <source>
        <dbReference type="SAM" id="MobiDB-lite"/>
    </source>
</evidence>
<evidence type="ECO:0000313" key="3">
    <source>
        <dbReference type="Proteomes" id="UP001595445"/>
    </source>
</evidence>
<organism evidence="2 3">
    <name type="scientific">Tabrizicola soli</name>
    <dbReference type="NCBI Taxonomy" id="2185115"/>
    <lineage>
        <taxon>Bacteria</taxon>
        <taxon>Pseudomonadati</taxon>
        <taxon>Pseudomonadota</taxon>
        <taxon>Alphaproteobacteria</taxon>
        <taxon>Rhodobacterales</taxon>
        <taxon>Paracoccaceae</taxon>
        <taxon>Tabrizicola</taxon>
    </lineage>
</organism>
<name>A0ABV7DSR2_9RHOB</name>
<accession>A0ABV7DSR2</accession>
<dbReference type="EMBL" id="JBHRSM010000011">
    <property type="protein sequence ID" value="MFC3085670.1"/>
    <property type="molecule type" value="Genomic_DNA"/>
</dbReference>
<feature type="region of interest" description="Disordered" evidence="1">
    <location>
        <begin position="1"/>
        <end position="21"/>
    </location>
</feature>
<reference evidence="3" key="1">
    <citation type="journal article" date="2019" name="Int. J. Syst. Evol. Microbiol.">
        <title>The Global Catalogue of Microorganisms (GCM) 10K type strain sequencing project: providing services to taxonomists for standard genome sequencing and annotation.</title>
        <authorList>
            <consortium name="The Broad Institute Genomics Platform"/>
            <consortium name="The Broad Institute Genome Sequencing Center for Infectious Disease"/>
            <person name="Wu L."/>
            <person name="Ma J."/>
        </authorList>
    </citation>
    <scope>NUCLEOTIDE SEQUENCE [LARGE SCALE GENOMIC DNA]</scope>
    <source>
        <strain evidence="3">KCTC 62102</strain>
    </source>
</reference>
<dbReference type="RefSeq" id="WP_386259657.1">
    <property type="nucleotide sequence ID" value="NZ_JBHRSM010000011.1"/>
</dbReference>
<protein>
    <submittedName>
        <fullName evidence="2">Uncharacterized protein</fullName>
    </submittedName>
</protein>
<gene>
    <name evidence="2" type="ORF">ACFOD6_06370</name>
</gene>
<evidence type="ECO:0000313" key="2">
    <source>
        <dbReference type="EMBL" id="MFC3085670.1"/>
    </source>
</evidence>
<sequence length="57" mass="5635">MVPVRPRAGAAAPKVPPGRVGDFTVTGPGIAGRGISVPGFSFGLLRVPGIVGAVTRP</sequence>
<proteinExistence type="predicted"/>
<comment type="caution">
    <text evidence="2">The sequence shown here is derived from an EMBL/GenBank/DDBJ whole genome shotgun (WGS) entry which is preliminary data.</text>
</comment>
<dbReference type="Proteomes" id="UP001595445">
    <property type="component" value="Unassembled WGS sequence"/>
</dbReference>
<keyword evidence="3" id="KW-1185">Reference proteome</keyword>